<protein>
    <submittedName>
        <fullName evidence="2">Pentatricopeptide repeat-containing protein</fullName>
    </submittedName>
</protein>
<comment type="caution">
    <text evidence="2">The sequence shown here is derived from an EMBL/GenBank/DDBJ whole genome shotgun (WGS) entry which is preliminary data.</text>
</comment>
<feature type="region of interest" description="Disordered" evidence="1">
    <location>
        <begin position="1"/>
        <end position="31"/>
    </location>
</feature>
<reference evidence="2 3" key="1">
    <citation type="journal article" date="2018" name="Front. Plant Sci.">
        <title>Red Clover (Trifolium pratense) and Zigzag Clover (T. medium) - A Picture of Genomic Similarities and Differences.</title>
        <authorList>
            <person name="Dluhosova J."/>
            <person name="Istvanek J."/>
            <person name="Nedelnik J."/>
            <person name="Repkova J."/>
        </authorList>
    </citation>
    <scope>NUCLEOTIDE SEQUENCE [LARGE SCALE GENOMIC DNA]</scope>
    <source>
        <strain evidence="3">cv. 10/8</strain>
        <tissue evidence="2">Leaf</tissue>
    </source>
</reference>
<evidence type="ECO:0000313" key="3">
    <source>
        <dbReference type="Proteomes" id="UP000265520"/>
    </source>
</evidence>
<dbReference type="AlphaFoldDB" id="A0A392VTI5"/>
<proteinExistence type="predicted"/>
<feature type="non-terminal residue" evidence="2">
    <location>
        <position position="69"/>
    </location>
</feature>
<name>A0A392VTI5_9FABA</name>
<evidence type="ECO:0000256" key="1">
    <source>
        <dbReference type="SAM" id="MobiDB-lite"/>
    </source>
</evidence>
<organism evidence="2 3">
    <name type="scientific">Trifolium medium</name>
    <dbReference type="NCBI Taxonomy" id="97028"/>
    <lineage>
        <taxon>Eukaryota</taxon>
        <taxon>Viridiplantae</taxon>
        <taxon>Streptophyta</taxon>
        <taxon>Embryophyta</taxon>
        <taxon>Tracheophyta</taxon>
        <taxon>Spermatophyta</taxon>
        <taxon>Magnoliopsida</taxon>
        <taxon>eudicotyledons</taxon>
        <taxon>Gunneridae</taxon>
        <taxon>Pentapetalae</taxon>
        <taxon>rosids</taxon>
        <taxon>fabids</taxon>
        <taxon>Fabales</taxon>
        <taxon>Fabaceae</taxon>
        <taxon>Papilionoideae</taxon>
        <taxon>50 kb inversion clade</taxon>
        <taxon>NPAAA clade</taxon>
        <taxon>Hologalegina</taxon>
        <taxon>IRL clade</taxon>
        <taxon>Trifolieae</taxon>
        <taxon>Trifolium</taxon>
    </lineage>
</organism>
<accession>A0A392VTI5</accession>
<evidence type="ECO:0000313" key="2">
    <source>
        <dbReference type="EMBL" id="MCI91714.1"/>
    </source>
</evidence>
<keyword evidence="3" id="KW-1185">Reference proteome</keyword>
<feature type="compositionally biased region" description="Low complexity" evidence="1">
    <location>
        <begin position="11"/>
        <end position="30"/>
    </location>
</feature>
<feature type="non-terminal residue" evidence="2">
    <location>
        <position position="1"/>
    </location>
</feature>
<dbReference type="EMBL" id="LXQA011280657">
    <property type="protein sequence ID" value="MCI91714.1"/>
    <property type="molecule type" value="Genomic_DNA"/>
</dbReference>
<dbReference type="Proteomes" id="UP000265520">
    <property type="component" value="Unassembled WGS sequence"/>
</dbReference>
<sequence length="69" mass="7363">ELSKKLDLQGSNNNSSPANNSPAIPAGNSNFTAIPVHEEAIETSTMNETRLAGKKVKLPLFEGDDPVAW</sequence>